<dbReference type="RefSeq" id="XP_014150606.1">
    <property type="nucleotide sequence ID" value="XM_014295131.1"/>
</dbReference>
<reference evidence="1 2" key="1">
    <citation type="submission" date="2011-02" db="EMBL/GenBank/DDBJ databases">
        <title>The Genome Sequence of Sphaeroforma arctica JP610.</title>
        <authorList>
            <consortium name="The Broad Institute Genome Sequencing Platform"/>
            <person name="Russ C."/>
            <person name="Cuomo C."/>
            <person name="Young S.K."/>
            <person name="Zeng Q."/>
            <person name="Gargeya S."/>
            <person name="Alvarado L."/>
            <person name="Berlin A."/>
            <person name="Chapman S.B."/>
            <person name="Chen Z."/>
            <person name="Freedman E."/>
            <person name="Gellesch M."/>
            <person name="Goldberg J."/>
            <person name="Griggs A."/>
            <person name="Gujja S."/>
            <person name="Heilman E."/>
            <person name="Heiman D."/>
            <person name="Howarth C."/>
            <person name="Mehta T."/>
            <person name="Neiman D."/>
            <person name="Pearson M."/>
            <person name="Roberts A."/>
            <person name="Saif S."/>
            <person name="Shea T."/>
            <person name="Shenoy N."/>
            <person name="Sisk P."/>
            <person name="Stolte C."/>
            <person name="Sykes S."/>
            <person name="White J."/>
            <person name="Yandava C."/>
            <person name="Burger G."/>
            <person name="Gray M.W."/>
            <person name="Holland P.W.H."/>
            <person name="King N."/>
            <person name="Lang F.B.F."/>
            <person name="Roger A.J."/>
            <person name="Ruiz-Trillo I."/>
            <person name="Haas B."/>
            <person name="Nusbaum C."/>
            <person name="Birren B."/>
        </authorList>
    </citation>
    <scope>NUCLEOTIDE SEQUENCE [LARGE SCALE GENOMIC DNA]</scope>
    <source>
        <strain evidence="1 2">JP610</strain>
    </source>
</reference>
<organism evidence="1 2">
    <name type="scientific">Sphaeroforma arctica JP610</name>
    <dbReference type="NCBI Taxonomy" id="667725"/>
    <lineage>
        <taxon>Eukaryota</taxon>
        <taxon>Ichthyosporea</taxon>
        <taxon>Ichthyophonida</taxon>
        <taxon>Sphaeroforma</taxon>
    </lineage>
</organism>
<proteinExistence type="predicted"/>
<evidence type="ECO:0000313" key="1">
    <source>
        <dbReference type="EMBL" id="KNC76704.1"/>
    </source>
</evidence>
<dbReference type="AlphaFoldDB" id="A0A0L0FIV2"/>
<name>A0A0L0FIV2_9EUKA</name>
<dbReference type="Proteomes" id="UP000054560">
    <property type="component" value="Unassembled WGS sequence"/>
</dbReference>
<evidence type="ECO:0000313" key="2">
    <source>
        <dbReference type="Proteomes" id="UP000054560"/>
    </source>
</evidence>
<accession>A0A0L0FIV2</accession>
<protein>
    <submittedName>
        <fullName evidence="1">Uncharacterized protein</fullName>
    </submittedName>
</protein>
<dbReference type="EMBL" id="KQ242995">
    <property type="protein sequence ID" value="KNC76704.1"/>
    <property type="molecule type" value="Genomic_DNA"/>
</dbReference>
<dbReference type="GeneID" id="25911314"/>
<keyword evidence="2" id="KW-1185">Reference proteome</keyword>
<sequence>MALIIKVVNSPGGHLYTTGDGLEQLGGWSTEKAMELTQKPVSTQYESKIMDLGLDGRRAVNIQLS</sequence>
<gene>
    <name evidence="1" type="ORF">SARC_10810</name>
</gene>